<feature type="domain" description="Peptidase M16 C-terminal" evidence="6">
    <location>
        <begin position="684"/>
        <end position="861"/>
    </location>
</feature>
<dbReference type="InterPro" id="IPR011765">
    <property type="entry name" value="Pept_M16_N"/>
</dbReference>
<evidence type="ECO:0000256" key="2">
    <source>
        <dbReference type="ARBA" id="ARBA00023049"/>
    </source>
</evidence>
<dbReference type="RefSeq" id="WP_160610618.1">
    <property type="nucleotide sequence ID" value="NZ_WTZA01000001.1"/>
</dbReference>
<name>A0A6I4TFN5_9SPHN</name>
<comment type="caution">
    <text evidence="7">The sequence shown here is derived from an EMBL/GenBank/DDBJ whole genome shotgun (WGS) entry which is preliminary data.</text>
</comment>
<evidence type="ECO:0000256" key="4">
    <source>
        <dbReference type="SAM" id="SignalP"/>
    </source>
</evidence>
<dbReference type="Pfam" id="PF00675">
    <property type="entry name" value="Peptidase_M16"/>
    <property type="match status" value="2"/>
</dbReference>
<dbReference type="AlphaFoldDB" id="A0A6I4TFN5"/>
<dbReference type="PANTHER" id="PTHR11851">
    <property type="entry name" value="METALLOPROTEASE"/>
    <property type="match status" value="1"/>
</dbReference>
<protein>
    <submittedName>
        <fullName evidence="7">Insulinase family protein</fullName>
    </submittedName>
</protein>
<dbReference type="Proteomes" id="UP000439522">
    <property type="component" value="Unassembled WGS sequence"/>
</dbReference>
<evidence type="ECO:0000259" key="6">
    <source>
        <dbReference type="Pfam" id="PF05193"/>
    </source>
</evidence>
<evidence type="ECO:0000313" key="8">
    <source>
        <dbReference type="Proteomes" id="UP000439522"/>
    </source>
</evidence>
<proteinExistence type="inferred from homology"/>
<evidence type="ECO:0000313" key="7">
    <source>
        <dbReference type="EMBL" id="MXO74910.1"/>
    </source>
</evidence>
<evidence type="ECO:0000256" key="3">
    <source>
        <dbReference type="SAM" id="MobiDB-lite"/>
    </source>
</evidence>
<dbReference type="SUPFAM" id="SSF63411">
    <property type="entry name" value="LuxS/MPP-like metallohydrolase"/>
    <property type="match status" value="4"/>
</dbReference>
<comment type="similarity">
    <text evidence="1">Belongs to the peptidase M16 family.</text>
</comment>
<reference evidence="7 8" key="1">
    <citation type="submission" date="2019-12" db="EMBL/GenBank/DDBJ databases">
        <title>Genomic-based taxomic classification of the family Erythrobacteraceae.</title>
        <authorList>
            <person name="Xu L."/>
        </authorList>
    </citation>
    <scope>NUCLEOTIDE SEQUENCE [LARGE SCALE GENOMIC DNA]</scope>
    <source>
        <strain evidence="7 8">100921-2</strain>
    </source>
</reference>
<dbReference type="PROSITE" id="PS51257">
    <property type="entry name" value="PROKAR_LIPOPROTEIN"/>
    <property type="match status" value="1"/>
</dbReference>
<dbReference type="InterPro" id="IPR007863">
    <property type="entry name" value="Peptidase_M16_C"/>
</dbReference>
<keyword evidence="2" id="KW-0378">Hydrolase</keyword>
<sequence length="954" mass="101411">MSFRFASASLLALSLTACATVPAETPLAPVAPAAEAAPADVATLLDAVAIPYEKFTLDNGLTVLVHTDRKAPVVGVTTYYRVGSKHEPRGRTGFAHLFEHIMFTGSENVENFDIPLEAAGSTGTNGSTSPDRTNYVETVPTGALDLALMMESDRMGHLLGAVNQDKLDKQRGVVKNEKNQGDNQPYGLVRYLINDGLLPVGHPYRHSTIGSMADLDAASIADVREWFRNNYGPNNVVLALTGDIDVETARAKVTRWFGDIPRGPEVTPAVAAPVNLAAPVSRDVADQVPQTRVYRLWTGPGMKDADGTALQVGMHVLGGLASSRLDTALVREEQLAVNVAAYYDQEEQLGTAAVSMDIRPGVDRAVAEARLDALIADYIASGPTEDELRRAATQIVSGQIDGLEQVGDFGGKGMTLAEGELYTGDPEFYIKQLRSLASVRPGEVKGAMQRWLSRPVYKLAIVPGPRTEKGALLGGWGDEGTVPAPAPDAKKPAPPIVQGPPRAMPEVGPVKPLTFPTVEHARLSNGIPVTLARRTAIPKVSMAVEFDAGIAADGAARAGTQSLMMDLLDEATTTRTAQQIAEEEERLGADIGTGTDRDASVVRMTALTANLTPSLALMADVIRNPAFAEGDVTRVKNQRLAGIQQALASPQALAGRALDPILYGAAHPYGSVGALGKPEVVQALTPAALRTEHGNWIRPDAARITVVGDVTMADLLPRLEAALGNWTAPAGTAQPKNLAAPVPAPTPRIVVIDRPNSPSSVLLFGRVLPITGAQQGLESLDLANEVIGNGFLSRLNMDLRETKGWTYGIRSGIASSAGPRSAVVQTMVQADRTGDSIRAVIDQMKAFPATRGVEPAELQRVTEGNIANLPTRYQTNAAVLGALISNQRFGRPDDYQARLPEIYRAIDADAIDAAAREYLQPDRMVVIVVGDRKVIDSQLAGIGLPIEYRSASEF</sequence>
<evidence type="ECO:0000256" key="1">
    <source>
        <dbReference type="ARBA" id="ARBA00007261"/>
    </source>
</evidence>
<feature type="signal peptide" evidence="4">
    <location>
        <begin position="1"/>
        <end position="19"/>
    </location>
</feature>
<feature type="chain" id="PRO_5026105012" evidence="4">
    <location>
        <begin position="20"/>
        <end position="954"/>
    </location>
</feature>
<dbReference type="InterPro" id="IPR050361">
    <property type="entry name" value="MPP/UQCRC_Complex"/>
</dbReference>
<keyword evidence="4" id="KW-0732">Signal</keyword>
<dbReference type="EMBL" id="WTZA01000001">
    <property type="protein sequence ID" value="MXO74910.1"/>
    <property type="molecule type" value="Genomic_DNA"/>
</dbReference>
<keyword evidence="2" id="KW-0482">Metalloprotease</keyword>
<organism evidence="7 8">
    <name type="scientific">Tsuneonella aeria</name>
    <dbReference type="NCBI Taxonomy" id="1837929"/>
    <lineage>
        <taxon>Bacteria</taxon>
        <taxon>Pseudomonadati</taxon>
        <taxon>Pseudomonadota</taxon>
        <taxon>Alphaproteobacteria</taxon>
        <taxon>Sphingomonadales</taxon>
        <taxon>Erythrobacteraceae</taxon>
        <taxon>Tsuneonella</taxon>
    </lineage>
</organism>
<accession>A0A6I4TFN5</accession>
<dbReference type="PANTHER" id="PTHR11851:SF49">
    <property type="entry name" value="MITOCHONDRIAL-PROCESSING PEPTIDASE SUBUNIT ALPHA"/>
    <property type="match status" value="1"/>
</dbReference>
<evidence type="ECO:0000259" key="5">
    <source>
        <dbReference type="Pfam" id="PF00675"/>
    </source>
</evidence>
<feature type="domain" description="Peptidase M16 C-terminal" evidence="6">
    <location>
        <begin position="219"/>
        <end position="394"/>
    </location>
</feature>
<feature type="region of interest" description="Disordered" evidence="3">
    <location>
        <begin position="485"/>
        <end position="504"/>
    </location>
</feature>
<dbReference type="InterPro" id="IPR011249">
    <property type="entry name" value="Metalloenz_LuxS/M16"/>
</dbReference>
<feature type="domain" description="Peptidase M16 N-terminal" evidence="5">
    <location>
        <begin position="63"/>
        <end position="185"/>
    </location>
</feature>
<dbReference type="Pfam" id="PF05193">
    <property type="entry name" value="Peptidase_M16_C"/>
    <property type="match status" value="2"/>
</dbReference>
<keyword evidence="2" id="KW-0645">Protease</keyword>
<keyword evidence="8" id="KW-1185">Reference proteome</keyword>
<gene>
    <name evidence="7" type="ORF">GRI40_06705</name>
</gene>
<dbReference type="GO" id="GO:0046872">
    <property type="term" value="F:metal ion binding"/>
    <property type="evidence" value="ECO:0007669"/>
    <property type="project" value="InterPro"/>
</dbReference>
<feature type="domain" description="Peptidase M16 N-terminal" evidence="5">
    <location>
        <begin position="535"/>
        <end position="657"/>
    </location>
</feature>
<dbReference type="Gene3D" id="3.30.830.10">
    <property type="entry name" value="Metalloenzyme, LuxS/M16 peptidase-like"/>
    <property type="match status" value="4"/>
</dbReference>
<dbReference type="OrthoDB" id="9811314at2"/>